<dbReference type="GO" id="GO:0016020">
    <property type="term" value="C:membrane"/>
    <property type="evidence" value="ECO:0007669"/>
    <property type="project" value="GOC"/>
</dbReference>
<gene>
    <name evidence="2" type="ORF">C5Y83_00395</name>
</gene>
<sequence length="279" mass="30717">MLRHWQLHGTIPLPGLISVKFLIAAVFVVLVGGAAQANEPNQSIIRVLTYNIHHGEGTDGNVDLQRIADVIRRANPDFVALQEVDRNTQRTGGIDQTKQLAELTGMHGYFFRQIDFAGGEYGQAILTKSDLIERQQFMLPGEPEREQRLLARALFTVGGKQLWFATTHLHHADNDIREGQVAALNALFPKIDPMKQPAIVCGDFNAVPESQAMKTIAGAWTISGAEKNLPTFPAVKPTRQIDYVIVRGANEMRVISTTVLAEPLASDHCPLMVEIAITP</sequence>
<dbReference type="Pfam" id="PF03372">
    <property type="entry name" value="Exo_endo_phos"/>
    <property type="match status" value="1"/>
</dbReference>
<dbReference type="EMBL" id="PUHY01000001">
    <property type="protein sequence ID" value="PQO40435.1"/>
    <property type="molecule type" value="Genomic_DNA"/>
</dbReference>
<evidence type="ECO:0000313" key="3">
    <source>
        <dbReference type="Proteomes" id="UP000238322"/>
    </source>
</evidence>
<dbReference type="PANTHER" id="PTHR14859:SF15">
    <property type="entry name" value="ENDONUCLEASE_EXONUCLEASE_PHOSPHATASE DOMAIN-CONTAINING PROTEIN"/>
    <property type="match status" value="1"/>
</dbReference>
<keyword evidence="2" id="KW-0378">Hydrolase</keyword>
<dbReference type="Proteomes" id="UP000238322">
    <property type="component" value="Unassembled WGS sequence"/>
</dbReference>
<evidence type="ECO:0000313" key="2">
    <source>
        <dbReference type="EMBL" id="PQO40435.1"/>
    </source>
</evidence>
<reference evidence="2 3" key="1">
    <citation type="submission" date="2018-02" db="EMBL/GenBank/DDBJ databases">
        <title>Comparative genomes isolates from brazilian mangrove.</title>
        <authorList>
            <person name="Araujo J.E."/>
            <person name="Taketani R.G."/>
            <person name="Silva M.C.P."/>
            <person name="Loureco M.V."/>
            <person name="Andreote F.D."/>
        </authorList>
    </citation>
    <scope>NUCLEOTIDE SEQUENCE [LARGE SCALE GENOMIC DNA]</scope>
    <source>
        <strain evidence="2 3">Hex-1 MGV</strain>
    </source>
</reference>
<dbReference type="GO" id="GO:0006506">
    <property type="term" value="P:GPI anchor biosynthetic process"/>
    <property type="evidence" value="ECO:0007669"/>
    <property type="project" value="TreeGrafter"/>
</dbReference>
<accession>A0A2S8G7J3</accession>
<dbReference type="SUPFAM" id="SSF56219">
    <property type="entry name" value="DNase I-like"/>
    <property type="match status" value="1"/>
</dbReference>
<feature type="domain" description="Endonuclease/exonuclease/phosphatase" evidence="1">
    <location>
        <begin position="48"/>
        <end position="268"/>
    </location>
</feature>
<dbReference type="Gene3D" id="3.60.10.10">
    <property type="entry name" value="Endonuclease/exonuclease/phosphatase"/>
    <property type="match status" value="1"/>
</dbReference>
<dbReference type="GO" id="GO:0004519">
    <property type="term" value="F:endonuclease activity"/>
    <property type="evidence" value="ECO:0007669"/>
    <property type="project" value="UniProtKB-KW"/>
</dbReference>
<evidence type="ECO:0000259" key="1">
    <source>
        <dbReference type="Pfam" id="PF03372"/>
    </source>
</evidence>
<dbReference type="InterPro" id="IPR036691">
    <property type="entry name" value="Endo/exonu/phosph_ase_sf"/>
</dbReference>
<proteinExistence type="predicted"/>
<dbReference type="InterPro" id="IPR051916">
    <property type="entry name" value="GPI-anchor_lipid_remodeler"/>
</dbReference>
<keyword evidence="2" id="KW-0255">Endonuclease</keyword>
<dbReference type="AlphaFoldDB" id="A0A2S8G7J3"/>
<comment type="caution">
    <text evidence="2">The sequence shown here is derived from an EMBL/GenBank/DDBJ whole genome shotgun (WGS) entry which is preliminary data.</text>
</comment>
<dbReference type="PANTHER" id="PTHR14859">
    <property type="entry name" value="CALCOFLUOR WHITE HYPERSENSITIVE PROTEIN PRECURSOR"/>
    <property type="match status" value="1"/>
</dbReference>
<keyword evidence="2" id="KW-0540">Nuclease</keyword>
<protein>
    <submittedName>
        <fullName evidence="2">Endonuclease</fullName>
    </submittedName>
</protein>
<organism evidence="2 3">
    <name type="scientific">Blastopirellula marina</name>
    <dbReference type="NCBI Taxonomy" id="124"/>
    <lineage>
        <taxon>Bacteria</taxon>
        <taxon>Pseudomonadati</taxon>
        <taxon>Planctomycetota</taxon>
        <taxon>Planctomycetia</taxon>
        <taxon>Pirellulales</taxon>
        <taxon>Pirellulaceae</taxon>
        <taxon>Blastopirellula</taxon>
    </lineage>
</organism>
<dbReference type="InterPro" id="IPR005135">
    <property type="entry name" value="Endo/exonuclease/phosphatase"/>
</dbReference>
<name>A0A2S8G7J3_9BACT</name>